<reference evidence="2" key="2">
    <citation type="submission" date="2016-05" db="EMBL/GenBank/DDBJ databases">
        <title>Comparative analysis highlights variable genome content of wheat rusts and divergence of the mating loci.</title>
        <authorList>
            <person name="Cuomo C.A."/>
            <person name="Bakkeren G."/>
            <person name="Szabo L."/>
            <person name="Khalil H."/>
            <person name="Joly D."/>
            <person name="Goldberg J."/>
            <person name="Young S."/>
            <person name="Zeng Q."/>
            <person name="Fellers J."/>
        </authorList>
    </citation>
    <scope>NUCLEOTIDE SEQUENCE [LARGE SCALE GENOMIC DNA]</scope>
    <source>
        <strain evidence="2">1-1 BBBD Race 1</strain>
    </source>
</reference>
<feature type="compositionally biased region" description="Polar residues" evidence="1">
    <location>
        <begin position="129"/>
        <end position="138"/>
    </location>
</feature>
<dbReference type="OrthoDB" id="8922241at2759"/>
<name>A0A180GZ00_PUCT1</name>
<dbReference type="AlphaFoldDB" id="A0A180GZ00"/>
<evidence type="ECO:0000313" key="2">
    <source>
        <dbReference type="EMBL" id="OAV97754.1"/>
    </source>
</evidence>
<reference evidence="3" key="4">
    <citation type="submission" date="2025-05" db="UniProtKB">
        <authorList>
            <consortium name="EnsemblFungi"/>
        </authorList>
    </citation>
    <scope>IDENTIFICATION</scope>
    <source>
        <strain evidence="3">isolate 1-1 / race 1 (BBBD)</strain>
    </source>
</reference>
<evidence type="ECO:0000256" key="1">
    <source>
        <dbReference type="SAM" id="MobiDB-lite"/>
    </source>
</evidence>
<gene>
    <name evidence="2" type="ORF">PTTG_01093</name>
</gene>
<proteinExistence type="predicted"/>
<dbReference type="VEuPathDB" id="FungiDB:PTTG_01093"/>
<feature type="compositionally biased region" description="Polar residues" evidence="1">
    <location>
        <begin position="105"/>
        <end position="118"/>
    </location>
</feature>
<reference evidence="3 4" key="3">
    <citation type="journal article" date="2017" name="G3 (Bethesda)">
        <title>Comparative analysis highlights variable genome content of wheat rusts and divergence of the mating loci.</title>
        <authorList>
            <person name="Cuomo C.A."/>
            <person name="Bakkeren G."/>
            <person name="Khalil H.B."/>
            <person name="Panwar V."/>
            <person name="Joly D."/>
            <person name="Linning R."/>
            <person name="Sakthikumar S."/>
            <person name="Song X."/>
            <person name="Adiconis X."/>
            <person name="Fan L."/>
            <person name="Goldberg J.M."/>
            <person name="Levin J.Z."/>
            <person name="Young S."/>
            <person name="Zeng Q."/>
            <person name="Anikster Y."/>
            <person name="Bruce M."/>
            <person name="Wang M."/>
            <person name="Yin C."/>
            <person name="McCallum B."/>
            <person name="Szabo L.J."/>
            <person name="Hulbert S."/>
            <person name="Chen X."/>
            <person name="Fellers J.P."/>
        </authorList>
    </citation>
    <scope>NUCLEOTIDE SEQUENCE</scope>
    <source>
        <strain evidence="3">isolate 1-1 / race 1 (BBBD)</strain>
        <strain evidence="4">Isolate 1-1 / race 1 (BBBD)</strain>
    </source>
</reference>
<evidence type="ECO:0000313" key="3">
    <source>
        <dbReference type="EnsemblFungi" id="PTTG_01093-t43_1-p1"/>
    </source>
</evidence>
<keyword evidence="4" id="KW-1185">Reference proteome</keyword>
<feature type="non-terminal residue" evidence="2">
    <location>
        <position position="184"/>
    </location>
</feature>
<feature type="compositionally biased region" description="Polar residues" evidence="1">
    <location>
        <begin position="81"/>
        <end position="93"/>
    </location>
</feature>
<feature type="region of interest" description="Disordered" evidence="1">
    <location>
        <begin position="1"/>
        <end position="165"/>
    </location>
</feature>
<sequence>MAMSPSSADGHHSQFIHRQSFSPQDGPSYANSREQPQPVISSLAPHPAGGISCDFNQARSDPRPLDLPQSHTANHNHRPAINNSHPTRATGPSDNPHLSHPTKKPSAQSKSTTGSNKKSLPGTRADQPTRPTQSAAELSSSKHPHPSSPAANPPVKKNGKPLAKCPFCGMTFKKLEHCQRHERT</sequence>
<accession>A0A180GZ00</accession>
<organism evidence="2">
    <name type="scientific">Puccinia triticina (isolate 1-1 / race 1 (BBBD))</name>
    <name type="common">Brown leaf rust fungus</name>
    <dbReference type="NCBI Taxonomy" id="630390"/>
    <lineage>
        <taxon>Eukaryota</taxon>
        <taxon>Fungi</taxon>
        <taxon>Dikarya</taxon>
        <taxon>Basidiomycota</taxon>
        <taxon>Pucciniomycotina</taxon>
        <taxon>Pucciniomycetes</taxon>
        <taxon>Pucciniales</taxon>
        <taxon>Pucciniaceae</taxon>
        <taxon>Puccinia</taxon>
    </lineage>
</organism>
<reference evidence="2" key="1">
    <citation type="submission" date="2009-11" db="EMBL/GenBank/DDBJ databases">
        <authorList>
            <consortium name="The Broad Institute Genome Sequencing Platform"/>
            <person name="Ward D."/>
            <person name="Feldgarden M."/>
            <person name="Earl A."/>
            <person name="Young S.K."/>
            <person name="Zeng Q."/>
            <person name="Koehrsen M."/>
            <person name="Alvarado L."/>
            <person name="Berlin A."/>
            <person name="Bochicchio J."/>
            <person name="Borenstein D."/>
            <person name="Chapman S.B."/>
            <person name="Chen Z."/>
            <person name="Engels R."/>
            <person name="Freedman E."/>
            <person name="Gellesch M."/>
            <person name="Goldberg J."/>
            <person name="Griggs A."/>
            <person name="Gujja S."/>
            <person name="Heilman E."/>
            <person name="Heiman D."/>
            <person name="Hepburn T."/>
            <person name="Howarth C."/>
            <person name="Jen D."/>
            <person name="Larson L."/>
            <person name="Lewis B."/>
            <person name="Mehta T."/>
            <person name="Park D."/>
            <person name="Pearson M."/>
            <person name="Roberts A."/>
            <person name="Saif S."/>
            <person name="Shea T."/>
            <person name="Shenoy N."/>
            <person name="Sisk P."/>
            <person name="Stolte C."/>
            <person name="Sykes S."/>
            <person name="Thomson T."/>
            <person name="Walk T."/>
            <person name="White J."/>
            <person name="Yandava C."/>
            <person name="Izard J."/>
            <person name="Baranova O.V."/>
            <person name="Blanton J.M."/>
            <person name="Tanner A.C."/>
            <person name="Dewhirst F.E."/>
            <person name="Haas B."/>
            <person name="Nusbaum C."/>
            <person name="Birren B."/>
        </authorList>
    </citation>
    <scope>NUCLEOTIDE SEQUENCE [LARGE SCALE GENOMIC DNA]</scope>
    <source>
        <strain evidence="2">1-1 BBBD Race 1</strain>
    </source>
</reference>
<protein>
    <submittedName>
        <fullName evidence="2 3">Uncharacterized protein</fullName>
    </submittedName>
</protein>
<dbReference type="EnsemblFungi" id="PTTG_01093-t43_1">
    <property type="protein sequence ID" value="PTTG_01093-t43_1-p1"/>
    <property type="gene ID" value="PTTG_01093"/>
</dbReference>
<dbReference type="Proteomes" id="UP000005240">
    <property type="component" value="Unassembled WGS sequence"/>
</dbReference>
<dbReference type="EMBL" id="ADAS02000011">
    <property type="protein sequence ID" value="OAV97754.1"/>
    <property type="molecule type" value="Genomic_DNA"/>
</dbReference>
<evidence type="ECO:0000313" key="4">
    <source>
        <dbReference type="Proteomes" id="UP000005240"/>
    </source>
</evidence>
<feature type="compositionally biased region" description="Polar residues" evidence="1">
    <location>
        <begin position="16"/>
        <end position="40"/>
    </location>
</feature>